<dbReference type="NCBIfam" id="NF006622">
    <property type="entry name" value="PRK09190.1"/>
    <property type="match status" value="1"/>
</dbReference>
<dbReference type="InterPro" id="IPR029064">
    <property type="entry name" value="Ribosomal_eL30-like_sf"/>
</dbReference>
<evidence type="ECO:0000313" key="4">
    <source>
        <dbReference type="Proteomes" id="UP000305654"/>
    </source>
</evidence>
<comment type="caution">
    <text evidence="3">The sequence shown here is derived from an EMBL/GenBank/DDBJ whole genome shotgun (WGS) entry which is preliminary data.</text>
</comment>
<dbReference type="Pfam" id="PF04296">
    <property type="entry name" value="YlxR"/>
    <property type="match status" value="1"/>
</dbReference>
<sequence length="238" mass="25320">MPRRPRAGSSITSEADRNDAGPEPDTGPENDSERGPLRRCIVTRDRGSPDGMIRFVLSPDRVLTPDLAARLPGRGMWLSARGDVLETARKRGAFARAARGPVTIPPDLAIMLQDGLLHRIADLLGFARRAGQAVSGYTKAREWITARKAGLVVQASDGSADERARLLSGARDLPVVAIMTGQRLGAVFGRDHVGHVAVAAGALAQRLVAENGRYAGLAGEAAPVRRDDPTDRLEQAGL</sequence>
<dbReference type="EMBL" id="VCDI01000001">
    <property type="protein sequence ID" value="TLU74214.1"/>
    <property type="molecule type" value="Genomic_DNA"/>
</dbReference>
<feature type="region of interest" description="Disordered" evidence="1">
    <location>
        <begin position="1"/>
        <end position="45"/>
    </location>
</feature>
<evidence type="ECO:0000259" key="2">
    <source>
        <dbReference type="Pfam" id="PF04296"/>
    </source>
</evidence>
<dbReference type="InterPro" id="IPR037465">
    <property type="entry name" value="YlxR"/>
</dbReference>
<dbReference type="PANTHER" id="PTHR34215">
    <property type="entry name" value="BLL0784 PROTEIN"/>
    <property type="match status" value="1"/>
</dbReference>
<dbReference type="InterPro" id="IPR007393">
    <property type="entry name" value="YlxR_dom"/>
</dbReference>
<name>A0A5R9J9B7_9PROT</name>
<dbReference type="SUPFAM" id="SSF55315">
    <property type="entry name" value="L30e-like"/>
    <property type="match status" value="1"/>
</dbReference>
<dbReference type="InterPro" id="IPR035931">
    <property type="entry name" value="YlxR-like_sf"/>
</dbReference>
<dbReference type="AlphaFoldDB" id="A0A5R9J9B7"/>
<dbReference type="SUPFAM" id="SSF64376">
    <property type="entry name" value="YlxR-like"/>
    <property type="match status" value="1"/>
</dbReference>
<reference evidence="3 4" key="1">
    <citation type="submission" date="2019-05" db="EMBL/GenBank/DDBJ databases">
        <authorList>
            <person name="Pankratov T."/>
            <person name="Grouzdev D."/>
        </authorList>
    </citation>
    <scope>NUCLEOTIDE SEQUENCE [LARGE SCALE GENOMIC DNA]</scope>
    <source>
        <strain evidence="3 4">KEBCLARHB70R</strain>
    </source>
</reference>
<evidence type="ECO:0000313" key="3">
    <source>
        <dbReference type="EMBL" id="TLU74214.1"/>
    </source>
</evidence>
<dbReference type="OrthoDB" id="9799836at2"/>
<proteinExistence type="predicted"/>
<gene>
    <name evidence="3" type="ORF">FE263_03130</name>
</gene>
<dbReference type="PANTHER" id="PTHR34215:SF1">
    <property type="entry name" value="YLXR DOMAIN-CONTAINING PROTEIN"/>
    <property type="match status" value="1"/>
</dbReference>
<dbReference type="Gene3D" id="3.30.1230.10">
    <property type="entry name" value="YlxR-like"/>
    <property type="match status" value="1"/>
</dbReference>
<keyword evidence="4" id="KW-1185">Reference proteome</keyword>
<dbReference type="Proteomes" id="UP000305654">
    <property type="component" value="Unassembled WGS sequence"/>
</dbReference>
<protein>
    <submittedName>
        <fullName evidence="3">RNA-binding protein</fullName>
    </submittedName>
</protein>
<feature type="compositionally biased region" description="Basic and acidic residues" evidence="1">
    <location>
        <begin position="31"/>
        <end position="45"/>
    </location>
</feature>
<organism evidence="3 4">
    <name type="scientific">Lichenicoccus roseus</name>
    <dbReference type="NCBI Taxonomy" id="2683649"/>
    <lineage>
        <taxon>Bacteria</taxon>
        <taxon>Pseudomonadati</taxon>
        <taxon>Pseudomonadota</taxon>
        <taxon>Alphaproteobacteria</taxon>
        <taxon>Acetobacterales</taxon>
        <taxon>Acetobacteraceae</taxon>
        <taxon>Lichenicoccus</taxon>
    </lineage>
</organism>
<accession>A0A5R9J9B7</accession>
<dbReference type="Gene3D" id="3.30.1330.30">
    <property type="match status" value="1"/>
</dbReference>
<feature type="domain" description="YlxR" evidence="2">
    <location>
        <begin position="38"/>
        <end position="109"/>
    </location>
</feature>
<evidence type="ECO:0000256" key="1">
    <source>
        <dbReference type="SAM" id="MobiDB-lite"/>
    </source>
</evidence>